<feature type="domain" description="DUF1214" evidence="1">
    <location>
        <begin position="359"/>
        <end position="430"/>
    </location>
</feature>
<dbReference type="Pfam" id="PF06742">
    <property type="entry name" value="DUF1214"/>
    <property type="match status" value="1"/>
</dbReference>
<evidence type="ECO:0000259" key="1">
    <source>
        <dbReference type="Pfam" id="PF06742"/>
    </source>
</evidence>
<gene>
    <name evidence="2" type="ORF">UFOPK3967_03141</name>
</gene>
<proteinExistence type="predicted"/>
<dbReference type="InterPro" id="IPR010621">
    <property type="entry name" value="DUF1214"/>
</dbReference>
<reference evidence="2" key="1">
    <citation type="submission" date="2020-05" db="EMBL/GenBank/DDBJ databases">
        <authorList>
            <person name="Chiriac C."/>
            <person name="Salcher M."/>
            <person name="Ghai R."/>
            <person name="Kavagutti S V."/>
        </authorList>
    </citation>
    <scope>NUCLEOTIDE SEQUENCE</scope>
</reference>
<dbReference type="AlphaFoldDB" id="A0A6J7REC7"/>
<protein>
    <submittedName>
        <fullName evidence="2">Unannotated protein</fullName>
    </submittedName>
</protein>
<dbReference type="EMBL" id="CAFBOS010000320">
    <property type="protein sequence ID" value="CAB5027134.1"/>
    <property type="molecule type" value="Genomic_DNA"/>
</dbReference>
<evidence type="ECO:0000313" key="2">
    <source>
        <dbReference type="EMBL" id="CAB5027134.1"/>
    </source>
</evidence>
<organism evidence="2">
    <name type="scientific">freshwater metagenome</name>
    <dbReference type="NCBI Taxonomy" id="449393"/>
    <lineage>
        <taxon>unclassified sequences</taxon>
        <taxon>metagenomes</taxon>
        <taxon>ecological metagenomes</taxon>
    </lineage>
</organism>
<sequence length="482" mass="53942">MGELRQEVVLHEPDGVEAHALREHGLLDALVKDPRFFAAVPWSRHLDLEKDVELHSGSLPRCVVVMPRAPMCEARRFVGEPRAEDIGMSTDESTTVSVTDAWRAFCGRLADMGAVIEGGDFPQDALAQAEGVRFLARMTALALQQATDFSDPDFPVIYRLNDDATKWAGPNVDNIYLAAAVKHPHVYTLRGTTARSGGFILQTLTGWWGEERFRIHDDRSSSVFVPETDGSIAITIGGPEQPTNWMPLHPDADCLFIREYAIDWATDDRCAFVLERVADEPVVQLVLDAARVCGMLEQAAHWVEHTTVFWNKFEAQMMRPLEPNSFGPVFTAPGGGSDIFYGNGWVDLAPDDALIVHVTVPVARYWSLQLYNEAWYESLDFGSRCTNRNNTQVHVDADGVVRFVIATRDPGTPNWLDLAGHQRAFAHFRAVWCTAATQPRCTLTTIDAVRDLLPTDHPVISPAQRIDELRTRHAQVTRRHRR</sequence>
<dbReference type="Gene3D" id="2.60.120.1600">
    <property type="match status" value="1"/>
</dbReference>
<dbReference type="SUPFAM" id="SSF160935">
    <property type="entry name" value="VPA0735-like"/>
    <property type="match status" value="1"/>
</dbReference>
<name>A0A6J7REC7_9ZZZZ</name>
<accession>A0A6J7REC7</accession>